<keyword evidence="1" id="KW-0812">Transmembrane</keyword>
<reference evidence="4" key="1">
    <citation type="journal article" date="2006" name="PLoS Biol.">
        <title>Macronuclear genome sequence of the ciliate Tetrahymena thermophila, a model eukaryote.</title>
        <authorList>
            <person name="Eisen J.A."/>
            <person name="Coyne R.S."/>
            <person name="Wu M."/>
            <person name="Wu D."/>
            <person name="Thiagarajan M."/>
            <person name="Wortman J.R."/>
            <person name="Badger J.H."/>
            <person name="Ren Q."/>
            <person name="Amedeo P."/>
            <person name="Jones K.M."/>
            <person name="Tallon L.J."/>
            <person name="Delcher A.L."/>
            <person name="Salzberg S.L."/>
            <person name="Silva J.C."/>
            <person name="Haas B.J."/>
            <person name="Majoros W.H."/>
            <person name="Farzad M."/>
            <person name="Carlton J.M."/>
            <person name="Smith R.K. Jr."/>
            <person name="Garg J."/>
            <person name="Pearlman R.E."/>
            <person name="Karrer K.M."/>
            <person name="Sun L."/>
            <person name="Manning G."/>
            <person name="Elde N.C."/>
            <person name="Turkewitz A.P."/>
            <person name="Asai D.J."/>
            <person name="Wilkes D.E."/>
            <person name="Wang Y."/>
            <person name="Cai H."/>
            <person name="Collins K."/>
            <person name="Stewart B.A."/>
            <person name="Lee S.R."/>
            <person name="Wilamowska K."/>
            <person name="Weinberg Z."/>
            <person name="Ruzzo W.L."/>
            <person name="Wloga D."/>
            <person name="Gaertig J."/>
            <person name="Frankel J."/>
            <person name="Tsao C.-C."/>
            <person name="Gorovsky M.A."/>
            <person name="Keeling P.J."/>
            <person name="Waller R.F."/>
            <person name="Patron N.J."/>
            <person name="Cherry J.M."/>
            <person name="Stover N.A."/>
            <person name="Krieger C.J."/>
            <person name="del Toro C."/>
            <person name="Ryder H.F."/>
            <person name="Williamson S.C."/>
            <person name="Barbeau R.A."/>
            <person name="Hamilton E.P."/>
            <person name="Orias E."/>
        </authorList>
    </citation>
    <scope>NUCLEOTIDE SEQUENCE [LARGE SCALE GENOMIC DNA]</scope>
    <source>
        <strain evidence="4">SB210</strain>
    </source>
</reference>
<keyword evidence="4" id="KW-1185">Reference proteome</keyword>
<dbReference type="KEGG" id="tet:TTHERM_00463180"/>
<dbReference type="InParanoid" id="Q23PW5"/>
<dbReference type="EMBL" id="GG662650">
    <property type="protein sequence ID" value="EAR98570.2"/>
    <property type="molecule type" value="Genomic_DNA"/>
</dbReference>
<dbReference type="Proteomes" id="UP000009168">
    <property type="component" value="Unassembled WGS sequence"/>
</dbReference>
<dbReference type="InterPro" id="IPR005135">
    <property type="entry name" value="Endo/exonuclease/phosphatase"/>
</dbReference>
<feature type="transmembrane region" description="Helical" evidence="1">
    <location>
        <begin position="334"/>
        <end position="351"/>
    </location>
</feature>
<feature type="transmembrane region" description="Helical" evidence="1">
    <location>
        <begin position="265"/>
        <end position="281"/>
    </location>
</feature>
<keyword evidence="1" id="KW-1133">Transmembrane helix</keyword>
<keyword evidence="3" id="KW-0540">Nuclease</keyword>
<dbReference type="GeneID" id="7835288"/>
<organism evidence="3 4">
    <name type="scientific">Tetrahymena thermophila (strain SB210)</name>
    <dbReference type="NCBI Taxonomy" id="312017"/>
    <lineage>
        <taxon>Eukaryota</taxon>
        <taxon>Sar</taxon>
        <taxon>Alveolata</taxon>
        <taxon>Ciliophora</taxon>
        <taxon>Intramacronucleata</taxon>
        <taxon>Oligohymenophorea</taxon>
        <taxon>Hymenostomatida</taxon>
        <taxon>Tetrahymenina</taxon>
        <taxon>Tetrahymenidae</taxon>
        <taxon>Tetrahymena</taxon>
    </lineage>
</organism>
<keyword evidence="3" id="KW-0255">Endonuclease</keyword>
<dbReference type="InterPro" id="IPR036691">
    <property type="entry name" value="Endo/exonu/phosph_ase_sf"/>
</dbReference>
<protein>
    <submittedName>
        <fullName evidence="3">Endonuclease/exonuclease/phosphatase family protein</fullName>
    </submittedName>
</protein>
<name>Q23PW5_TETTS</name>
<keyword evidence="1" id="KW-0472">Membrane</keyword>
<gene>
    <name evidence="3" type="ORF">TTHERM_00463180</name>
</gene>
<evidence type="ECO:0000313" key="3">
    <source>
        <dbReference type="EMBL" id="EAR98570.2"/>
    </source>
</evidence>
<evidence type="ECO:0000313" key="4">
    <source>
        <dbReference type="Proteomes" id="UP000009168"/>
    </source>
</evidence>
<dbReference type="HOGENOM" id="CLU_805319_0_0_1"/>
<feature type="domain" description="Endonuclease/exonuclease/phosphatase" evidence="2">
    <location>
        <begin position="33"/>
        <end position="250"/>
    </location>
</feature>
<dbReference type="Gene3D" id="3.60.10.10">
    <property type="entry name" value="Endonuclease/exonuclease/phosphatase"/>
    <property type="match status" value="1"/>
</dbReference>
<proteinExistence type="predicted"/>
<dbReference type="Pfam" id="PF03372">
    <property type="entry name" value="Exo_endo_phos"/>
    <property type="match status" value="1"/>
</dbReference>
<dbReference type="OrthoDB" id="421040at2759"/>
<evidence type="ECO:0000256" key="1">
    <source>
        <dbReference type="SAM" id="Phobius"/>
    </source>
</evidence>
<sequence length="359" mass="41985">MKSQLIVKNPLFSNLINWINPFSRRTIKVWGANVASLNSKGNDLKELLDQKKPDVVLLNETWLKSEETFDDPNYLEIATDFNQKHQGTAILLRINSSKYYSCYQVSHSNKNLTEIVLRLDPENKIHFISVYAPPQGNENRDEQREKALSDFYSTVREFKFDQNYKCIGYSDFNARLRKFVDKQDADAKNLLESLKSIKLNLIYDLKPSSFTRSGTNSKNEASQSYIDYFFYRNLSYKKFKILDSIGKSDHSLLEVQIKKQIKVKLLIYLIAFLIMPLFLYHRKDITLQMIINQAIDFLDDFFSKENFGKNQLEGLKQSIQTVLPETHKQSLNKYTISAIVAIAFSFIIILMRRLNIFFR</sequence>
<dbReference type="AlphaFoldDB" id="Q23PW5"/>
<dbReference type="SUPFAM" id="SSF56219">
    <property type="entry name" value="DNase I-like"/>
    <property type="match status" value="1"/>
</dbReference>
<evidence type="ECO:0000259" key="2">
    <source>
        <dbReference type="Pfam" id="PF03372"/>
    </source>
</evidence>
<dbReference type="RefSeq" id="XP_001018815.2">
    <property type="nucleotide sequence ID" value="XM_001018815.2"/>
</dbReference>
<accession>Q23PW5</accession>
<dbReference type="GO" id="GO:0004519">
    <property type="term" value="F:endonuclease activity"/>
    <property type="evidence" value="ECO:0007669"/>
    <property type="project" value="UniProtKB-KW"/>
</dbReference>
<keyword evidence="3" id="KW-0378">Hydrolase</keyword>